<dbReference type="EMBL" id="NBNE01001095">
    <property type="protein sequence ID" value="OWZ15582.1"/>
    <property type="molecule type" value="Genomic_DNA"/>
</dbReference>
<comment type="caution">
    <text evidence="1">The sequence shown here is derived from an EMBL/GenBank/DDBJ whole genome shotgun (WGS) entry which is preliminary data.</text>
</comment>
<proteinExistence type="predicted"/>
<accession>A0A225WDG6</accession>
<gene>
    <name evidence="1" type="ORF">PHMEG_00010749</name>
</gene>
<dbReference type="Proteomes" id="UP000198211">
    <property type="component" value="Unassembled WGS sequence"/>
</dbReference>
<evidence type="ECO:0000313" key="2">
    <source>
        <dbReference type="Proteomes" id="UP000198211"/>
    </source>
</evidence>
<protein>
    <submittedName>
        <fullName evidence="1">Uncharacterized protein</fullName>
    </submittedName>
</protein>
<organism evidence="1 2">
    <name type="scientific">Phytophthora megakarya</name>
    <dbReference type="NCBI Taxonomy" id="4795"/>
    <lineage>
        <taxon>Eukaryota</taxon>
        <taxon>Sar</taxon>
        <taxon>Stramenopiles</taxon>
        <taxon>Oomycota</taxon>
        <taxon>Peronosporomycetes</taxon>
        <taxon>Peronosporales</taxon>
        <taxon>Peronosporaceae</taxon>
        <taxon>Phytophthora</taxon>
    </lineage>
</organism>
<evidence type="ECO:0000313" key="1">
    <source>
        <dbReference type="EMBL" id="OWZ15582.1"/>
    </source>
</evidence>
<name>A0A225WDG6_9STRA</name>
<dbReference type="AlphaFoldDB" id="A0A225WDG6"/>
<sequence>MFISTKSLRASVEALDAELQHNKRVYSGGRQAILHSERTCEQLQGQRNGENYEKDKKKYVHPHNCSTIPRFYDSSLKERFKVYKTTAKERITKLEVEVEVANVNKDNSSQFDQLTNDHDLDITYKTTAKERITKLEVEVKVANVNKDNSSQIDQLTKSLSLSEKETTTSTLRIVESEKHVVMLQSEKEDLKLPNSSSKDTLHRFIRSLQNLLALVKLDDFPLNEAMRKLLLMVQDTLEEELSIANILDEGDKLIEIEVKIPQSITAEEN</sequence>
<keyword evidence="2" id="KW-1185">Reference proteome</keyword>
<dbReference type="OrthoDB" id="309807at2759"/>
<reference evidence="2" key="1">
    <citation type="submission" date="2017-03" db="EMBL/GenBank/DDBJ databases">
        <title>Phytopthora megakarya and P. palmivora, two closely related causual agents of cacao black pod achieved similar genome size and gene model numbers by different mechanisms.</title>
        <authorList>
            <person name="Ali S."/>
            <person name="Shao J."/>
            <person name="Larry D.J."/>
            <person name="Kronmiller B."/>
            <person name="Shen D."/>
            <person name="Strem M.D."/>
            <person name="Melnick R.L."/>
            <person name="Guiltinan M.J."/>
            <person name="Tyler B.M."/>
            <person name="Meinhardt L.W."/>
            <person name="Bailey B.A."/>
        </authorList>
    </citation>
    <scope>NUCLEOTIDE SEQUENCE [LARGE SCALE GENOMIC DNA]</scope>
    <source>
        <strain evidence="2">zdho120</strain>
    </source>
</reference>